<dbReference type="PROSITE" id="PS50297">
    <property type="entry name" value="ANK_REP_REGION"/>
    <property type="match status" value="2"/>
</dbReference>
<dbReference type="SUPFAM" id="SSF48403">
    <property type="entry name" value="Ankyrin repeat"/>
    <property type="match status" value="1"/>
</dbReference>
<protein>
    <recommendedName>
        <fullName evidence="6">Ankyrin repeat domain-containing protein</fullName>
    </recommendedName>
</protein>
<dbReference type="PANTHER" id="PTHR24171:SF9">
    <property type="entry name" value="ANKYRIN REPEAT DOMAIN-CONTAINING PROTEIN 39"/>
    <property type="match status" value="1"/>
</dbReference>
<evidence type="ECO:0000256" key="2">
    <source>
        <dbReference type="ARBA" id="ARBA00023043"/>
    </source>
</evidence>
<gene>
    <name evidence="4" type="ORF">MNOR_LOCUS3244</name>
</gene>
<dbReference type="PRINTS" id="PR01415">
    <property type="entry name" value="ANKYRIN"/>
</dbReference>
<evidence type="ECO:0000256" key="1">
    <source>
        <dbReference type="ARBA" id="ARBA00022737"/>
    </source>
</evidence>
<feature type="non-terminal residue" evidence="4">
    <location>
        <position position="1"/>
    </location>
</feature>
<keyword evidence="1" id="KW-0677">Repeat</keyword>
<dbReference type="AlphaFoldDB" id="A0AAV2PTL4"/>
<feature type="repeat" description="ANK" evidence="3">
    <location>
        <begin position="86"/>
        <end position="118"/>
    </location>
</feature>
<dbReference type="Pfam" id="PF12796">
    <property type="entry name" value="Ank_2"/>
    <property type="match status" value="1"/>
</dbReference>
<dbReference type="InterPro" id="IPR036770">
    <property type="entry name" value="Ankyrin_rpt-contain_sf"/>
</dbReference>
<feature type="repeat" description="ANK" evidence="3">
    <location>
        <begin position="50"/>
        <end position="82"/>
    </location>
</feature>
<keyword evidence="5" id="KW-1185">Reference proteome</keyword>
<dbReference type="PANTHER" id="PTHR24171">
    <property type="entry name" value="ANKYRIN REPEAT DOMAIN-CONTAINING PROTEIN 39-RELATED"/>
    <property type="match status" value="1"/>
</dbReference>
<reference evidence="4 5" key="1">
    <citation type="submission" date="2024-05" db="EMBL/GenBank/DDBJ databases">
        <authorList>
            <person name="Wallberg A."/>
        </authorList>
    </citation>
    <scope>NUCLEOTIDE SEQUENCE [LARGE SCALE GENOMIC DNA]</scope>
</reference>
<evidence type="ECO:0000313" key="4">
    <source>
        <dbReference type="EMBL" id="CAL4063281.1"/>
    </source>
</evidence>
<dbReference type="SMART" id="SM00248">
    <property type="entry name" value="ANK"/>
    <property type="match status" value="2"/>
</dbReference>
<comment type="caution">
    <text evidence="4">The sequence shown here is derived from an EMBL/GenBank/DDBJ whole genome shotgun (WGS) entry which is preliminary data.</text>
</comment>
<dbReference type="Gene3D" id="1.25.40.20">
    <property type="entry name" value="Ankyrin repeat-containing domain"/>
    <property type="match status" value="1"/>
</dbReference>
<feature type="non-terminal residue" evidence="4">
    <location>
        <position position="120"/>
    </location>
</feature>
<evidence type="ECO:0008006" key="6">
    <source>
        <dbReference type="Google" id="ProtNLM"/>
    </source>
</evidence>
<dbReference type="Proteomes" id="UP001497623">
    <property type="component" value="Unassembled WGS sequence"/>
</dbReference>
<accession>A0AAV2PTL4</accession>
<dbReference type="EMBL" id="CAXKWB010001088">
    <property type="protein sequence ID" value="CAL4063281.1"/>
    <property type="molecule type" value="Genomic_DNA"/>
</dbReference>
<organism evidence="4 5">
    <name type="scientific">Meganyctiphanes norvegica</name>
    <name type="common">Northern krill</name>
    <name type="synonym">Thysanopoda norvegica</name>
    <dbReference type="NCBI Taxonomy" id="48144"/>
    <lineage>
        <taxon>Eukaryota</taxon>
        <taxon>Metazoa</taxon>
        <taxon>Ecdysozoa</taxon>
        <taxon>Arthropoda</taxon>
        <taxon>Crustacea</taxon>
        <taxon>Multicrustacea</taxon>
        <taxon>Malacostraca</taxon>
        <taxon>Eumalacostraca</taxon>
        <taxon>Eucarida</taxon>
        <taxon>Euphausiacea</taxon>
        <taxon>Euphausiidae</taxon>
        <taxon>Meganyctiphanes</taxon>
    </lineage>
</organism>
<evidence type="ECO:0000256" key="3">
    <source>
        <dbReference type="PROSITE-ProRule" id="PRU00023"/>
    </source>
</evidence>
<dbReference type="PROSITE" id="PS50088">
    <property type="entry name" value="ANK_REPEAT"/>
    <property type="match status" value="2"/>
</dbReference>
<dbReference type="InterPro" id="IPR002110">
    <property type="entry name" value="Ankyrin_rpt"/>
</dbReference>
<keyword evidence="2 3" id="KW-0040">ANK repeat</keyword>
<proteinExistence type="predicted"/>
<sequence length="120" mass="13355">ELIVSSYFMAPNNLVLCQKLWQAAYNGDNEEVTKCLDDGADINWPNQNWSGFTPLMAASREGKTETVKLLLDRGADINRITDYTIVKNSALMIAVFWGHDATAELLLERGADVNFKTTQG</sequence>
<evidence type="ECO:0000313" key="5">
    <source>
        <dbReference type="Proteomes" id="UP001497623"/>
    </source>
</evidence>
<name>A0AAV2PTL4_MEGNR</name>